<keyword evidence="1" id="KW-1133">Transmembrane helix</keyword>
<keyword evidence="1" id="KW-0812">Transmembrane</keyword>
<dbReference type="AlphaFoldDB" id="A0A0L6UWC0"/>
<keyword evidence="1" id="KW-0472">Membrane</keyword>
<dbReference type="OrthoDB" id="2505875at2759"/>
<evidence type="ECO:0000313" key="2">
    <source>
        <dbReference type="EMBL" id="KNZ52537.1"/>
    </source>
</evidence>
<gene>
    <name evidence="2" type="ORF">VP01_353g4</name>
</gene>
<name>A0A0L6UWC0_9BASI</name>
<organism evidence="2 3">
    <name type="scientific">Puccinia sorghi</name>
    <dbReference type="NCBI Taxonomy" id="27349"/>
    <lineage>
        <taxon>Eukaryota</taxon>
        <taxon>Fungi</taxon>
        <taxon>Dikarya</taxon>
        <taxon>Basidiomycota</taxon>
        <taxon>Pucciniomycotina</taxon>
        <taxon>Pucciniomycetes</taxon>
        <taxon>Pucciniales</taxon>
        <taxon>Pucciniaceae</taxon>
        <taxon>Puccinia</taxon>
    </lineage>
</organism>
<proteinExistence type="predicted"/>
<sequence length="144" mass="16767">AQLKKTQDDIEELEKDSPKVDNDNIFELFNAPPNSAERKELEVYIKNMDQSSGQAAKDQKSLLICLNPRTIERCVSSHMWLKQGIQVTGKFEKAQNIFKNYVDFSQQTSKKLFCFYILSIILCILNHNTVLHYHYLVSWSYANM</sequence>
<evidence type="ECO:0000256" key="1">
    <source>
        <dbReference type="SAM" id="Phobius"/>
    </source>
</evidence>
<feature type="transmembrane region" description="Helical" evidence="1">
    <location>
        <begin position="113"/>
        <end position="135"/>
    </location>
</feature>
<feature type="non-terminal residue" evidence="2">
    <location>
        <position position="1"/>
    </location>
</feature>
<dbReference type="EMBL" id="LAVV01008546">
    <property type="protein sequence ID" value="KNZ52537.1"/>
    <property type="molecule type" value="Genomic_DNA"/>
</dbReference>
<comment type="caution">
    <text evidence="2">The sequence shown here is derived from an EMBL/GenBank/DDBJ whole genome shotgun (WGS) entry which is preliminary data.</text>
</comment>
<evidence type="ECO:0000313" key="3">
    <source>
        <dbReference type="Proteomes" id="UP000037035"/>
    </source>
</evidence>
<reference evidence="2 3" key="1">
    <citation type="submission" date="2015-08" db="EMBL/GenBank/DDBJ databases">
        <title>Next Generation Sequencing and Analysis of the Genome of Puccinia sorghi L Schw, the Causal Agent of Maize Common Rust.</title>
        <authorList>
            <person name="Rochi L."/>
            <person name="Burguener G."/>
            <person name="Darino M."/>
            <person name="Turjanski A."/>
            <person name="Kreff E."/>
            <person name="Dieguez M.J."/>
            <person name="Sacco F."/>
        </authorList>
    </citation>
    <scope>NUCLEOTIDE SEQUENCE [LARGE SCALE GENOMIC DNA]</scope>
    <source>
        <strain evidence="2 3">RO10H11247</strain>
    </source>
</reference>
<dbReference type="VEuPathDB" id="FungiDB:VP01_353g4"/>
<protein>
    <submittedName>
        <fullName evidence="2">Uncharacterized protein</fullName>
    </submittedName>
</protein>
<accession>A0A0L6UWC0</accession>
<dbReference type="Proteomes" id="UP000037035">
    <property type="component" value="Unassembled WGS sequence"/>
</dbReference>
<keyword evidence="3" id="KW-1185">Reference proteome</keyword>